<evidence type="ECO:0000256" key="4">
    <source>
        <dbReference type="ARBA" id="ARBA00022475"/>
    </source>
</evidence>
<accession>A0A1M6I3D1</accession>
<keyword evidence="4 8" id="KW-1003">Cell membrane</keyword>
<feature type="transmembrane region" description="Helical" evidence="8">
    <location>
        <begin position="148"/>
        <end position="166"/>
    </location>
</feature>
<evidence type="ECO:0000256" key="8">
    <source>
        <dbReference type="RuleBase" id="RU363041"/>
    </source>
</evidence>
<evidence type="ECO:0000256" key="1">
    <source>
        <dbReference type="ARBA" id="ARBA00004651"/>
    </source>
</evidence>
<dbReference type="InterPro" id="IPR002781">
    <property type="entry name" value="TM_pro_TauE-like"/>
</dbReference>
<protein>
    <recommendedName>
        <fullName evidence="8">Probable membrane transporter protein</fullName>
    </recommendedName>
</protein>
<reference evidence="9 10" key="1">
    <citation type="submission" date="2016-11" db="EMBL/GenBank/DDBJ databases">
        <authorList>
            <person name="Jaros S."/>
            <person name="Januszkiewicz K."/>
            <person name="Wedrychowicz H."/>
        </authorList>
    </citation>
    <scope>NUCLEOTIDE SEQUENCE [LARGE SCALE GENOMIC DNA]</scope>
    <source>
        <strain evidence="9 10">DSM 100565</strain>
    </source>
</reference>
<dbReference type="Pfam" id="PF01925">
    <property type="entry name" value="TauE"/>
    <property type="match status" value="1"/>
</dbReference>
<dbReference type="PANTHER" id="PTHR30269:SF0">
    <property type="entry name" value="MEMBRANE TRANSPORTER PROTEIN YFCA-RELATED"/>
    <property type="match status" value="1"/>
</dbReference>
<evidence type="ECO:0000313" key="10">
    <source>
        <dbReference type="Proteomes" id="UP000184292"/>
    </source>
</evidence>
<evidence type="ECO:0000256" key="2">
    <source>
        <dbReference type="ARBA" id="ARBA00009142"/>
    </source>
</evidence>
<dbReference type="OrthoDB" id="9807082at2"/>
<organism evidence="9 10">
    <name type="scientific">Wenxinia saemankumensis</name>
    <dbReference type="NCBI Taxonomy" id="1447782"/>
    <lineage>
        <taxon>Bacteria</taxon>
        <taxon>Pseudomonadati</taxon>
        <taxon>Pseudomonadota</taxon>
        <taxon>Alphaproteobacteria</taxon>
        <taxon>Rhodobacterales</taxon>
        <taxon>Roseobacteraceae</taxon>
        <taxon>Wenxinia</taxon>
    </lineage>
</organism>
<evidence type="ECO:0000313" key="9">
    <source>
        <dbReference type="EMBL" id="SHJ28928.1"/>
    </source>
</evidence>
<feature type="transmembrane region" description="Helical" evidence="8">
    <location>
        <begin position="71"/>
        <end position="92"/>
    </location>
</feature>
<dbReference type="EMBL" id="FQYO01000010">
    <property type="protein sequence ID" value="SHJ28928.1"/>
    <property type="molecule type" value="Genomic_DNA"/>
</dbReference>
<sequence>MLTLAVLVCAGFLAGGLNAVAGGGTFLSFPALVWLGLPPITANATATLTAMPGYMGSAWAFRRDIQSEGRLGLPAIFVVAVAGGLSGALLLLVTPGEAFEGIVPWLLLIATYLFAAGPRLVAALRMGGGVGPIASGTVIFFVSVYGGYFNGGLGIMLLAVLGLIGFTDLHSMNGLKNLLSAILSVVSVATYALAGLIAWD</sequence>
<dbReference type="Proteomes" id="UP000184292">
    <property type="component" value="Unassembled WGS sequence"/>
</dbReference>
<evidence type="ECO:0000256" key="3">
    <source>
        <dbReference type="ARBA" id="ARBA00022448"/>
    </source>
</evidence>
<keyword evidence="6 8" id="KW-1133">Transmembrane helix</keyword>
<gene>
    <name evidence="9" type="ORF">SAMN05444417_0006</name>
</gene>
<dbReference type="InterPro" id="IPR052017">
    <property type="entry name" value="TSUP"/>
</dbReference>
<name>A0A1M6I3D1_9RHOB</name>
<evidence type="ECO:0000256" key="6">
    <source>
        <dbReference type="ARBA" id="ARBA00022989"/>
    </source>
</evidence>
<dbReference type="PANTHER" id="PTHR30269">
    <property type="entry name" value="TRANSMEMBRANE PROTEIN YFCA"/>
    <property type="match status" value="1"/>
</dbReference>
<keyword evidence="7 8" id="KW-0472">Membrane</keyword>
<comment type="similarity">
    <text evidence="2 8">Belongs to the 4-toluene sulfonate uptake permease (TSUP) (TC 2.A.102) family.</text>
</comment>
<feature type="transmembrane region" description="Helical" evidence="8">
    <location>
        <begin position="31"/>
        <end position="50"/>
    </location>
</feature>
<keyword evidence="3" id="KW-0813">Transport</keyword>
<evidence type="ECO:0000256" key="5">
    <source>
        <dbReference type="ARBA" id="ARBA00022692"/>
    </source>
</evidence>
<feature type="transmembrane region" description="Helical" evidence="8">
    <location>
        <begin position="178"/>
        <end position="199"/>
    </location>
</feature>
<proteinExistence type="inferred from homology"/>
<keyword evidence="10" id="KW-1185">Reference proteome</keyword>
<dbReference type="AlphaFoldDB" id="A0A1M6I3D1"/>
<dbReference type="GO" id="GO:0005886">
    <property type="term" value="C:plasma membrane"/>
    <property type="evidence" value="ECO:0007669"/>
    <property type="project" value="UniProtKB-SubCell"/>
</dbReference>
<keyword evidence="5 8" id="KW-0812">Transmembrane</keyword>
<feature type="transmembrane region" description="Helical" evidence="8">
    <location>
        <begin position="98"/>
        <end position="115"/>
    </location>
</feature>
<comment type="subcellular location">
    <subcellularLocation>
        <location evidence="1 8">Cell membrane</location>
        <topology evidence="1 8">Multi-pass membrane protein</topology>
    </subcellularLocation>
</comment>
<evidence type="ECO:0000256" key="7">
    <source>
        <dbReference type="ARBA" id="ARBA00023136"/>
    </source>
</evidence>